<sequence>MPIETTPTPESPPAQDTGDEIDLATRRRAEILCGTIRVIARDGIVAAKLKDIARESGVSLGLIQHYFDTREKLVDAAFAAMMQVISNSTSERLDAVTDPLQVIYEAARLHVFGTVSFPERWGFWSELWAAAGRSDHMRGVAKRIYELWALPLERSMIQLTEQGRLPEGANPATLTIGLLALMDGLAVRTLAEPEIFTTELMLQILNDWTTTQLGVDPLEAAAVLDRIAHEPDSPAADLLTPGVVAAALLHAQDDATA</sequence>
<feature type="DNA-binding region" description="H-T-H motif" evidence="4">
    <location>
        <begin position="48"/>
        <end position="67"/>
    </location>
</feature>
<dbReference type="InterPro" id="IPR001647">
    <property type="entry name" value="HTH_TetR"/>
</dbReference>
<feature type="region of interest" description="Disordered" evidence="5">
    <location>
        <begin position="1"/>
        <end position="20"/>
    </location>
</feature>
<protein>
    <submittedName>
        <fullName evidence="7">HTH-type transcriptional regulator BetI</fullName>
    </submittedName>
</protein>
<evidence type="ECO:0000256" key="2">
    <source>
        <dbReference type="ARBA" id="ARBA00023125"/>
    </source>
</evidence>
<reference evidence="7" key="1">
    <citation type="submission" date="2021-06" db="EMBL/GenBank/DDBJ databases">
        <authorList>
            <person name="Criscuolo A."/>
        </authorList>
    </citation>
    <scope>NUCLEOTIDE SEQUENCE</scope>
    <source>
        <strain evidence="7">CIP111803</strain>
    </source>
</reference>
<evidence type="ECO:0000259" key="6">
    <source>
        <dbReference type="PROSITE" id="PS50977"/>
    </source>
</evidence>
<comment type="caution">
    <text evidence="7">The sequence shown here is derived from an EMBL/GenBank/DDBJ whole genome shotgun (WGS) entry which is preliminary data.</text>
</comment>
<proteinExistence type="predicted"/>
<keyword evidence="8" id="KW-1185">Reference proteome</keyword>
<dbReference type="InterPro" id="IPR039538">
    <property type="entry name" value="BetI_C"/>
</dbReference>
<accession>A0A916JUW1</accession>
<dbReference type="Pfam" id="PF00440">
    <property type="entry name" value="TetR_N"/>
    <property type="match status" value="1"/>
</dbReference>
<dbReference type="AlphaFoldDB" id="A0A916JUW1"/>
<feature type="domain" description="HTH tetR-type" evidence="6">
    <location>
        <begin position="25"/>
        <end position="85"/>
    </location>
</feature>
<dbReference type="PANTHER" id="PTHR47506">
    <property type="entry name" value="TRANSCRIPTIONAL REGULATORY PROTEIN"/>
    <property type="match status" value="1"/>
</dbReference>
<gene>
    <name evidence="7" type="primary">betI_1</name>
    <name evidence="7" type="ORF">LEUCIP111803_00776</name>
</gene>
<keyword evidence="2 4" id="KW-0238">DNA-binding</keyword>
<name>A0A916JUW1_9MICO</name>
<dbReference type="PROSITE" id="PS50977">
    <property type="entry name" value="HTH_TETR_2"/>
    <property type="match status" value="1"/>
</dbReference>
<evidence type="ECO:0000256" key="5">
    <source>
        <dbReference type="SAM" id="MobiDB-lite"/>
    </source>
</evidence>
<organism evidence="7 8">
    <name type="scientific">Leucobacter soli</name>
    <dbReference type="NCBI Taxonomy" id="2812850"/>
    <lineage>
        <taxon>Bacteria</taxon>
        <taxon>Bacillati</taxon>
        <taxon>Actinomycetota</taxon>
        <taxon>Actinomycetes</taxon>
        <taxon>Micrococcales</taxon>
        <taxon>Microbacteriaceae</taxon>
        <taxon>Leucobacter</taxon>
    </lineage>
</organism>
<evidence type="ECO:0000313" key="8">
    <source>
        <dbReference type="Proteomes" id="UP000693892"/>
    </source>
</evidence>
<evidence type="ECO:0000256" key="1">
    <source>
        <dbReference type="ARBA" id="ARBA00023015"/>
    </source>
</evidence>
<dbReference type="PANTHER" id="PTHR47506:SF6">
    <property type="entry name" value="HTH-TYPE TRANSCRIPTIONAL REPRESSOR NEMR"/>
    <property type="match status" value="1"/>
</dbReference>
<dbReference type="EMBL" id="CAJVAP010000007">
    <property type="protein sequence ID" value="CAG7604907.1"/>
    <property type="molecule type" value="Genomic_DNA"/>
</dbReference>
<keyword evidence="3" id="KW-0804">Transcription</keyword>
<evidence type="ECO:0000256" key="4">
    <source>
        <dbReference type="PROSITE-ProRule" id="PRU00335"/>
    </source>
</evidence>
<evidence type="ECO:0000313" key="7">
    <source>
        <dbReference type="EMBL" id="CAG7604907.1"/>
    </source>
</evidence>
<keyword evidence="1" id="KW-0805">Transcription regulation</keyword>
<dbReference type="RefSeq" id="WP_218114405.1">
    <property type="nucleotide sequence ID" value="NZ_CAJVAP010000007.1"/>
</dbReference>
<dbReference type="Proteomes" id="UP000693892">
    <property type="component" value="Unassembled WGS sequence"/>
</dbReference>
<evidence type="ECO:0000256" key="3">
    <source>
        <dbReference type="ARBA" id="ARBA00023163"/>
    </source>
</evidence>
<dbReference type="Pfam" id="PF13977">
    <property type="entry name" value="TetR_C_6"/>
    <property type="match status" value="1"/>
</dbReference>
<dbReference type="GO" id="GO:0003677">
    <property type="term" value="F:DNA binding"/>
    <property type="evidence" value="ECO:0007669"/>
    <property type="project" value="UniProtKB-UniRule"/>
</dbReference>